<reference evidence="1 2" key="1">
    <citation type="submission" date="2018-06" db="EMBL/GenBank/DDBJ databases">
        <title>Comparative genomics reveals the genomic features of Rhizophagus irregularis, R. cerebriforme, R. diaphanum and Gigaspora rosea, and their symbiotic lifestyle signature.</title>
        <authorList>
            <person name="Morin E."/>
            <person name="San Clemente H."/>
            <person name="Chen E.C.H."/>
            <person name="De La Providencia I."/>
            <person name="Hainaut M."/>
            <person name="Kuo A."/>
            <person name="Kohler A."/>
            <person name="Murat C."/>
            <person name="Tang N."/>
            <person name="Roy S."/>
            <person name="Loubradou J."/>
            <person name="Henrissat B."/>
            <person name="Grigoriev I.V."/>
            <person name="Corradi N."/>
            <person name="Roux C."/>
            <person name="Martin F.M."/>
        </authorList>
    </citation>
    <scope>NUCLEOTIDE SEQUENCE [LARGE SCALE GENOMIC DNA]</scope>
    <source>
        <strain evidence="1 2">DAOM 194757</strain>
    </source>
</reference>
<comment type="caution">
    <text evidence="1">The sequence shown here is derived from an EMBL/GenBank/DDBJ whole genome shotgun (WGS) entry which is preliminary data.</text>
</comment>
<dbReference type="EMBL" id="QKWP01000187">
    <property type="protein sequence ID" value="RIB25109.1"/>
    <property type="molecule type" value="Genomic_DNA"/>
</dbReference>
<evidence type="ECO:0000313" key="1">
    <source>
        <dbReference type="EMBL" id="RIB25109.1"/>
    </source>
</evidence>
<keyword evidence="2" id="KW-1185">Reference proteome</keyword>
<name>A0A397VVU5_9GLOM</name>
<feature type="non-terminal residue" evidence="1">
    <location>
        <position position="74"/>
    </location>
</feature>
<dbReference type="AlphaFoldDB" id="A0A397VVU5"/>
<dbReference type="OrthoDB" id="2417809at2759"/>
<gene>
    <name evidence="1" type="ORF">C2G38_2278557</name>
</gene>
<evidence type="ECO:0000313" key="2">
    <source>
        <dbReference type="Proteomes" id="UP000266673"/>
    </source>
</evidence>
<proteinExistence type="predicted"/>
<protein>
    <submittedName>
        <fullName evidence="1">Uncharacterized protein</fullName>
    </submittedName>
</protein>
<sequence>MPQIGDVIANTYQRPVYFFLNLTFLPYHHLLNRNEALTLAFINNNHYVAMVLRPGTPVPPIINCWTQFASLAAT</sequence>
<accession>A0A397VVU5</accession>
<dbReference type="Proteomes" id="UP000266673">
    <property type="component" value="Unassembled WGS sequence"/>
</dbReference>
<organism evidence="1 2">
    <name type="scientific">Gigaspora rosea</name>
    <dbReference type="NCBI Taxonomy" id="44941"/>
    <lineage>
        <taxon>Eukaryota</taxon>
        <taxon>Fungi</taxon>
        <taxon>Fungi incertae sedis</taxon>
        <taxon>Mucoromycota</taxon>
        <taxon>Glomeromycotina</taxon>
        <taxon>Glomeromycetes</taxon>
        <taxon>Diversisporales</taxon>
        <taxon>Gigasporaceae</taxon>
        <taxon>Gigaspora</taxon>
    </lineage>
</organism>
<dbReference type="STRING" id="44941.A0A397VVU5"/>